<evidence type="ECO:0000313" key="7">
    <source>
        <dbReference type="EMBL" id="ABS62246.1"/>
    </source>
</evidence>
<dbReference type="Proteomes" id="UP000006377">
    <property type="component" value="Chromosome"/>
</dbReference>
<dbReference type="RefSeq" id="WP_011995537.1">
    <property type="nucleotide sequence ID" value="NC_009719.1"/>
</dbReference>
<evidence type="ECO:0000256" key="4">
    <source>
        <dbReference type="ARBA" id="ARBA00022679"/>
    </source>
</evidence>
<dbReference type="PANTHER" id="PTHR30606">
    <property type="entry name" value="LIPID A BIOSYNTHESIS LAUROYL ACYLTRANSFERASE"/>
    <property type="match status" value="1"/>
</dbReference>
<dbReference type="GO" id="GO:0005886">
    <property type="term" value="C:plasma membrane"/>
    <property type="evidence" value="ECO:0007669"/>
    <property type="project" value="UniProtKB-SubCell"/>
</dbReference>
<proteinExistence type="predicted"/>
<name>A7HQR3_PARL1</name>
<dbReference type="OrthoDB" id="9801955at2"/>
<keyword evidence="4 7" id="KW-0808">Transferase</keyword>
<keyword evidence="2" id="KW-1003">Cell membrane</keyword>
<dbReference type="HOGENOM" id="CLU_049421_4_2_5"/>
<dbReference type="PANTHER" id="PTHR30606:SF9">
    <property type="entry name" value="LIPID A BIOSYNTHESIS LAUROYLTRANSFERASE"/>
    <property type="match status" value="1"/>
</dbReference>
<dbReference type="InterPro" id="IPR004960">
    <property type="entry name" value="LipA_acyltrans"/>
</dbReference>
<keyword evidence="8" id="KW-1185">Reference proteome</keyword>
<dbReference type="eggNOG" id="COG1560">
    <property type="taxonomic scope" value="Bacteria"/>
</dbReference>
<evidence type="ECO:0000256" key="3">
    <source>
        <dbReference type="ARBA" id="ARBA00022519"/>
    </source>
</evidence>
<evidence type="ECO:0000256" key="2">
    <source>
        <dbReference type="ARBA" id="ARBA00022475"/>
    </source>
</evidence>
<evidence type="ECO:0000256" key="6">
    <source>
        <dbReference type="ARBA" id="ARBA00023315"/>
    </source>
</evidence>
<keyword evidence="5" id="KW-0472">Membrane</keyword>
<evidence type="ECO:0000313" key="8">
    <source>
        <dbReference type="Proteomes" id="UP000006377"/>
    </source>
</evidence>
<dbReference type="AlphaFoldDB" id="A7HQR3"/>
<accession>A7HQR3</accession>
<keyword evidence="6 7" id="KW-0012">Acyltransferase</keyword>
<evidence type="ECO:0000256" key="5">
    <source>
        <dbReference type="ARBA" id="ARBA00023136"/>
    </source>
</evidence>
<dbReference type="KEGG" id="pla:Plav_0623"/>
<comment type="subcellular location">
    <subcellularLocation>
        <location evidence="1">Cell inner membrane</location>
    </subcellularLocation>
</comment>
<dbReference type="Pfam" id="PF03279">
    <property type="entry name" value="Lip_A_acyltrans"/>
    <property type="match status" value="1"/>
</dbReference>
<dbReference type="GO" id="GO:0009247">
    <property type="term" value="P:glycolipid biosynthetic process"/>
    <property type="evidence" value="ECO:0007669"/>
    <property type="project" value="UniProtKB-ARBA"/>
</dbReference>
<dbReference type="STRING" id="402881.Plav_0623"/>
<sequence>MATQRKIVHFLEYAGLKLSLAFFGAMGLDRASAVGGWLGRTLGPKFGITGRARKNIALAMPELTPEEIERIVVGMWDNLGRTIAEYAHLEKFALPEERHRIEIVNAGALRAVAASGNGGVFVSGHFANWELMPLVMRLENMEGGEVYRHANNPFVNDWMVSMRERLTGGAVQIPKGNPGARIIVKLMRENKFVAMLTDQKMNDGVEVKFFGQRAMTTAAPAGLAIRYNVPVVPAYIERLGGARFRVTVYNPITAREGVEPIEEVLRITQELNDFLEARIREHPEEWLWLHDRWTPQRKVGPRRQAQLQAQAEIYNRIQD</sequence>
<dbReference type="CDD" id="cd07984">
    <property type="entry name" value="LPLAT_LABLAT-like"/>
    <property type="match status" value="1"/>
</dbReference>
<dbReference type="EMBL" id="CP000774">
    <property type="protein sequence ID" value="ABS62246.1"/>
    <property type="molecule type" value="Genomic_DNA"/>
</dbReference>
<dbReference type="GO" id="GO:0016746">
    <property type="term" value="F:acyltransferase activity"/>
    <property type="evidence" value="ECO:0007669"/>
    <property type="project" value="UniProtKB-KW"/>
</dbReference>
<evidence type="ECO:0000256" key="1">
    <source>
        <dbReference type="ARBA" id="ARBA00004533"/>
    </source>
</evidence>
<gene>
    <name evidence="7" type="ordered locus">Plav_0623</name>
</gene>
<protein>
    <submittedName>
        <fullName evidence="7">Lipid A biosynthesis acyltransferase</fullName>
    </submittedName>
</protein>
<keyword evidence="3" id="KW-0997">Cell inner membrane</keyword>
<reference evidence="7 8" key="1">
    <citation type="journal article" date="2011" name="Stand. Genomic Sci.">
        <title>Complete genome sequence of Parvibaculum lavamentivorans type strain (DS-1(T)).</title>
        <authorList>
            <person name="Schleheck D."/>
            <person name="Weiss M."/>
            <person name="Pitluck S."/>
            <person name="Bruce D."/>
            <person name="Land M.L."/>
            <person name="Han S."/>
            <person name="Saunders E."/>
            <person name="Tapia R."/>
            <person name="Detter C."/>
            <person name="Brettin T."/>
            <person name="Han J."/>
            <person name="Woyke T."/>
            <person name="Goodwin L."/>
            <person name="Pennacchio L."/>
            <person name="Nolan M."/>
            <person name="Cook A.M."/>
            <person name="Kjelleberg S."/>
            <person name="Thomas T."/>
        </authorList>
    </citation>
    <scope>NUCLEOTIDE SEQUENCE [LARGE SCALE GENOMIC DNA]</scope>
    <source>
        <strain evidence="8">DS-1 / DSM 13023 / NCIMB 13966</strain>
    </source>
</reference>
<organism evidence="7 8">
    <name type="scientific">Parvibaculum lavamentivorans (strain DS-1 / DSM 13023 / NCIMB 13966)</name>
    <dbReference type="NCBI Taxonomy" id="402881"/>
    <lineage>
        <taxon>Bacteria</taxon>
        <taxon>Pseudomonadati</taxon>
        <taxon>Pseudomonadota</taxon>
        <taxon>Alphaproteobacteria</taxon>
        <taxon>Hyphomicrobiales</taxon>
        <taxon>Parvibaculaceae</taxon>
        <taxon>Parvibaculum</taxon>
    </lineage>
</organism>